<evidence type="ECO:0000313" key="2">
    <source>
        <dbReference type="EMBL" id="MBW4662229.1"/>
    </source>
</evidence>
<dbReference type="PANTHER" id="PTHR36304:SF4">
    <property type="entry name" value="DUF4388 DOMAIN-CONTAINING PROTEIN"/>
    <property type="match status" value="1"/>
</dbReference>
<evidence type="ECO:0000259" key="1">
    <source>
        <dbReference type="Pfam" id="PF14332"/>
    </source>
</evidence>
<gene>
    <name evidence="2" type="ORF">KME15_26550</name>
</gene>
<dbReference type="Pfam" id="PF14332">
    <property type="entry name" value="DUF4388"/>
    <property type="match status" value="1"/>
</dbReference>
<dbReference type="AlphaFoldDB" id="A0A951QHL2"/>
<proteinExistence type="predicted"/>
<name>A0A951QHL2_9CYAN</name>
<accession>A0A951QHL2</accession>
<organism evidence="2 3">
    <name type="scientific">Drouetiella hepatica Uher 2000/2452</name>
    <dbReference type="NCBI Taxonomy" id="904376"/>
    <lineage>
        <taxon>Bacteria</taxon>
        <taxon>Bacillati</taxon>
        <taxon>Cyanobacteriota</taxon>
        <taxon>Cyanophyceae</taxon>
        <taxon>Oculatellales</taxon>
        <taxon>Oculatellaceae</taxon>
        <taxon>Drouetiella</taxon>
    </lineage>
</organism>
<dbReference type="InterPro" id="IPR025497">
    <property type="entry name" value="PatA-like_N"/>
</dbReference>
<dbReference type="PANTHER" id="PTHR36304">
    <property type="entry name" value="DOMAIN GTPASE-ACTIVATING PROTEIN, PUTATIVE-RELATED-RELATED"/>
    <property type="match status" value="1"/>
</dbReference>
<feature type="domain" description="PatA-like N-terminal" evidence="1">
    <location>
        <begin position="4"/>
        <end position="166"/>
    </location>
</feature>
<reference evidence="2" key="2">
    <citation type="journal article" date="2022" name="Microbiol. Resour. Announc.">
        <title>Metagenome Sequencing to Explore Phylogenomics of Terrestrial Cyanobacteria.</title>
        <authorList>
            <person name="Ward R.D."/>
            <person name="Stajich J.E."/>
            <person name="Johansen J.R."/>
            <person name="Huntemann M."/>
            <person name="Clum A."/>
            <person name="Foster B."/>
            <person name="Foster B."/>
            <person name="Roux S."/>
            <person name="Palaniappan K."/>
            <person name="Varghese N."/>
            <person name="Mukherjee S."/>
            <person name="Reddy T.B.K."/>
            <person name="Daum C."/>
            <person name="Copeland A."/>
            <person name="Chen I.A."/>
            <person name="Ivanova N.N."/>
            <person name="Kyrpides N.C."/>
            <person name="Shapiro N."/>
            <person name="Eloe-Fadrosh E.A."/>
            <person name="Pietrasiak N."/>
        </authorList>
    </citation>
    <scope>NUCLEOTIDE SEQUENCE</scope>
    <source>
        <strain evidence="2">UHER 2000/2452</strain>
    </source>
</reference>
<protein>
    <submittedName>
        <fullName evidence="2">DUF4388 domain-containing protein</fullName>
    </submittedName>
</protein>
<evidence type="ECO:0000313" key="3">
    <source>
        <dbReference type="Proteomes" id="UP000757435"/>
    </source>
</evidence>
<reference evidence="2" key="1">
    <citation type="submission" date="2021-05" db="EMBL/GenBank/DDBJ databases">
        <authorList>
            <person name="Pietrasiak N."/>
            <person name="Ward R."/>
            <person name="Stajich J.E."/>
            <person name="Kurbessoian T."/>
        </authorList>
    </citation>
    <scope>NUCLEOTIDE SEQUENCE</scope>
    <source>
        <strain evidence="2">UHER 2000/2452</strain>
    </source>
</reference>
<sequence length="288" mass="31224">MAVTGYLAEFSLAELFKFLEQGNKVGLLTICVLADADSKDQKNYYVWFNQGRIVAAGNTLDQQGLLRLISQRGWLGDRAASRLAQSCIISTPMGLCLKSQNVLNAEQLKLLFYAQVMQQVCALFTLKDGWFQFDAKVPLPTAEMTGLNAPATEVTLAGLRALKDWSALADKLPEPTSALVSSISGKPQQRLNQSEWQIWEFVNGAVSLNAIAKQLQLTTEKVQQIAFRLIVSGVVEEMPLVADVPQTTISAASMEPIASQSGAMGQGGATNVSHSFLQNLVGFLRGKA</sequence>
<dbReference type="EMBL" id="JAHHHD010000063">
    <property type="protein sequence ID" value="MBW4662229.1"/>
    <property type="molecule type" value="Genomic_DNA"/>
</dbReference>
<comment type="caution">
    <text evidence="2">The sequence shown here is derived from an EMBL/GenBank/DDBJ whole genome shotgun (WGS) entry which is preliminary data.</text>
</comment>
<dbReference type="Proteomes" id="UP000757435">
    <property type="component" value="Unassembled WGS sequence"/>
</dbReference>